<sequence length="189" mass="21538">MEDPMLDKIIKDTRPKMEQAIDHFAQDIKSIHTGRSSASLVEDITVNHYNAMMPIKQVATITVPDANIIVVTPWDKGALQPIETAIRESGLQISPVNDGTAIRLVLPPMSTERRTELTKIIQKKAEEVRIALRTVREDAWKEVQRLEKANQITQDDKYRGEEQLNKMTSELNKKVDQIARHKETEIMSV</sequence>
<evidence type="ECO:0000256" key="2">
    <source>
        <dbReference type="ARBA" id="ARBA00022917"/>
    </source>
</evidence>
<comment type="caution">
    <text evidence="5">The sequence shown here is derived from an EMBL/GenBank/DDBJ whole genome shotgun (WGS) entry which is preliminary data.</text>
</comment>
<gene>
    <name evidence="3" type="primary">frr</name>
    <name evidence="5" type="ORF">COT79_03285</name>
</gene>
<dbReference type="GO" id="GO:0005737">
    <property type="term" value="C:cytoplasm"/>
    <property type="evidence" value="ECO:0007669"/>
    <property type="project" value="UniProtKB-SubCell"/>
</dbReference>
<keyword evidence="2 3" id="KW-0648">Protein biosynthesis</keyword>
<evidence type="ECO:0000313" key="5">
    <source>
        <dbReference type="EMBL" id="PIS06693.1"/>
    </source>
</evidence>
<dbReference type="Gene3D" id="1.10.132.20">
    <property type="entry name" value="Ribosome-recycling factor"/>
    <property type="match status" value="1"/>
</dbReference>
<accession>A0A2M6R832</accession>
<dbReference type="PANTHER" id="PTHR20982:SF3">
    <property type="entry name" value="MITOCHONDRIAL RIBOSOME RECYCLING FACTOR PSEUDO 1"/>
    <property type="match status" value="1"/>
</dbReference>
<protein>
    <recommendedName>
        <fullName evidence="3">Ribosome-recycling factor</fullName>
        <shortName evidence="3">RRF</shortName>
    </recommendedName>
    <alternativeName>
        <fullName evidence="3">Ribosome-releasing factor</fullName>
    </alternativeName>
</protein>
<name>A0A2M6R832_9BACT</name>
<dbReference type="SUPFAM" id="SSF55194">
    <property type="entry name" value="Ribosome recycling factor, RRF"/>
    <property type="match status" value="1"/>
</dbReference>
<dbReference type="HAMAP" id="MF_00040">
    <property type="entry name" value="RRF"/>
    <property type="match status" value="1"/>
</dbReference>
<keyword evidence="3" id="KW-0963">Cytoplasm</keyword>
<dbReference type="InterPro" id="IPR036191">
    <property type="entry name" value="RRF_sf"/>
</dbReference>
<dbReference type="EMBL" id="PEZX01000041">
    <property type="protein sequence ID" value="PIS06693.1"/>
    <property type="molecule type" value="Genomic_DNA"/>
</dbReference>
<evidence type="ECO:0000259" key="4">
    <source>
        <dbReference type="Pfam" id="PF01765"/>
    </source>
</evidence>
<dbReference type="InterPro" id="IPR002661">
    <property type="entry name" value="Ribosome_recyc_fac"/>
</dbReference>
<evidence type="ECO:0000313" key="6">
    <source>
        <dbReference type="Proteomes" id="UP000231162"/>
    </source>
</evidence>
<dbReference type="InterPro" id="IPR023584">
    <property type="entry name" value="Ribosome_recyc_fac_dom"/>
</dbReference>
<comment type="function">
    <text evidence="3">Responsible for the release of ribosomes from messenger RNA at the termination of protein biosynthesis. May increase the efficiency of translation by recycling ribosomes from one round of translation to another.</text>
</comment>
<dbReference type="PANTHER" id="PTHR20982">
    <property type="entry name" value="RIBOSOME RECYCLING FACTOR"/>
    <property type="match status" value="1"/>
</dbReference>
<dbReference type="CDD" id="cd00520">
    <property type="entry name" value="RRF"/>
    <property type="match status" value="1"/>
</dbReference>
<dbReference type="Pfam" id="PF01765">
    <property type="entry name" value="RRF"/>
    <property type="match status" value="1"/>
</dbReference>
<dbReference type="AlphaFoldDB" id="A0A2M6R832"/>
<reference evidence="6" key="1">
    <citation type="submission" date="2017-09" db="EMBL/GenBank/DDBJ databases">
        <title>Depth-based differentiation of microbial function through sediment-hosted aquifers and enrichment of novel symbionts in the deep terrestrial subsurface.</title>
        <authorList>
            <person name="Probst A.J."/>
            <person name="Ladd B."/>
            <person name="Jarett J.K."/>
            <person name="Geller-Mcgrath D.E."/>
            <person name="Sieber C.M.K."/>
            <person name="Emerson J.B."/>
            <person name="Anantharaman K."/>
            <person name="Thomas B.C."/>
            <person name="Malmstrom R."/>
            <person name="Stieglmeier M."/>
            <person name="Klingl A."/>
            <person name="Woyke T."/>
            <person name="Ryan C.M."/>
            <person name="Banfield J.F."/>
        </authorList>
    </citation>
    <scope>NUCLEOTIDE SEQUENCE [LARGE SCALE GENOMIC DNA]</scope>
</reference>
<dbReference type="FunFam" id="3.30.1360.40:FF:000001">
    <property type="entry name" value="Ribosome-recycling factor"/>
    <property type="match status" value="1"/>
</dbReference>
<dbReference type="GO" id="GO:0043023">
    <property type="term" value="F:ribosomal large subunit binding"/>
    <property type="evidence" value="ECO:0007669"/>
    <property type="project" value="TreeGrafter"/>
</dbReference>
<evidence type="ECO:0000256" key="1">
    <source>
        <dbReference type="ARBA" id="ARBA00005912"/>
    </source>
</evidence>
<organism evidence="5 6">
    <name type="scientific">Candidatus Berkelbacteria bacterium CG10_big_fil_rev_8_21_14_0_10_43_14</name>
    <dbReference type="NCBI Taxonomy" id="1974515"/>
    <lineage>
        <taxon>Bacteria</taxon>
        <taxon>Candidatus Berkelbacteria</taxon>
    </lineage>
</organism>
<dbReference type="Proteomes" id="UP000231162">
    <property type="component" value="Unassembled WGS sequence"/>
</dbReference>
<feature type="domain" description="Ribosome recycling factor" evidence="4">
    <location>
        <begin position="25"/>
        <end position="187"/>
    </location>
</feature>
<dbReference type="GO" id="GO:0006415">
    <property type="term" value="P:translational termination"/>
    <property type="evidence" value="ECO:0007669"/>
    <property type="project" value="UniProtKB-UniRule"/>
</dbReference>
<dbReference type="Gene3D" id="3.30.1360.40">
    <property type="match status" value="1"/>
</dbReference>
<proteinExistence type="inferred from homology"/>
<comment type="similarity">
    <text evidence="1 3">Belongs to the RRF family.</text>
</comment>
<evidence type="ECO:0000256" key="3">
    <source>
        <dbReference type="HAMAP-Rule" id="MF_00040"/>
    </source>
</evidence>
<dbReference type="NCBIfam" id="TIGR00496">
    <property type="entry name" value="frr"/>
    <property type="match status" value="1"/>
</dbReference>
<comment type="subcellular location">
    <subcellularLocation>
        <location evidence="3">Cytoplasm</location>
    </subcellularLocation>
</comment>